<evidence type="ECO:0000313" key="1">
    <source>
        <dbReference type="EMBL" id="QTA91794.1"/>
    </source>
</evidence>
<dbReference type="Proteomes" id="UP000663722">
    <property type="component" value="Chromosome"/>
</dbReference>
<dbReference type="KEGG" id="dmm:dnm_078680"/>
<proteinExistence type="predicted"/>
<name>A0A975BV48_9BACT</name>
<organism evidence="1 2">
    <name type="scientific">Desulfonema magnum</name>
    <dbReference type="NCBI Taxonomy" id="45655"/>
    <lineage>
        <taxon>Bacteria</taxon>
        <taxon>Pseudomonadati</taxon>
        <taxon>Thermodesulfobacteriota</taxon>
        <taxon>Desulfobacteria</taxon>
        <taxon>Desulfobacterales</taxon>
        <taxon>Desulfococcaceae</taxon>
        <taxon>Desulfonema</taxon>
    </lineage>
</organism>
<evidence type="ECO:0000313" key="2">
    <source>
        <dbReference type="Proteomes" id="UP000663722"/>
    </source>
</evidence>
<protein>
    <submittedName>
        <fullName evidence="1">Uncharacterized protein</fullName>
    </submittedName>
</protein>
<accession>A0A975BV48</accession>
<keyword evidence="2" id="KW-1185">Reference proteome</keyword>
<gene>
    <name evidence="1" type="ORF">dnm_078680</name>
</gene>
<reference evidence="1" key="1">
    <citation type="journal article" date="2021" name="Microb. Physiol.">
        <title>Proteogenomic Insights into the Physiology of Marine, Sulfate-Reducing, Filamentous Desulfonema limicola and Desulfonema magnum.</title>
        <authorList>
            <person name="Schnaars V."/>
            <person name="Wohlbrand L."/>
            <person name="Scheve S."/>
            <person name="Hinrichs C."/>
            <person name="Reinhardt R."/>
            <person name="Rabus R."/>
        </authorList>
    </citation>
    <scope>NUCLEOTIDE SEQUENCE</scope>
    <source>
        <strain evidence="1">4be13</strain>
    </source>
</reference>
<dbReference type="AlphaFoldDB" id="A0A975BV48"/>
<dbReference type="EMBL" id="CP061800">
    <property type="protein sequence ID" value="QTA91794.1"/>
    <property type="molecule type" value="Genomic_DNA"/>
</dbReference>
<sequence length="50" mass="5778">MKASVHPLPLFFHYHSYIHKSGEQKLGEAVFCTPKMLTFFISPGHIFPLF</sequence>